<dbReference type="RefSeq" id="WP_342114618.1">
    <property type="nucleotide sequence ID" value="NZ_JBCAUN010000002.1"/>
</dbReference>
<dbReference type="EMBL" id="JBCLVG010000002">
    <property type="protein sequence ID" value="MEN1947413.1"/>
    <property type="molecule type" value="Genomic_DNA"/>
</dbReference>
<dbReference type="InterPro" id="IPR001845">
    <property type="entry name" value="HTH_ArsR_DNA-bd_dom"/>
</dbReference>
<sequence>MSTTNAAHALDDQRLTQVFSALADPTRRDIVVRLSVADATVGELAEPYAVSVQAVSKHLRVLEDAGLVSRDGDGFRSRRHLEAEVFDMMTAWIEKYRRTAEGRFRRLDAVLAEMGEAEEAAGTAPAAGRAPTASTTTGPSSTDAARRPAASVTRDSGGTSPTTRTARTTTTTNRTTTDK</sequence>
<dbReference type="InterPro" id="IPR011991">
    <property type="entry name" value="ArsR-like_HTH"/>
</dbReference>
<feature type="region of interest" description="Disordered" evidence="1">
    <location>
        <begin position="119"/>
        <end position="179"/>
    </location>
</feature>
<dbReference type="Proteomes" id="UP001425155">
    <property type="component" value="Unassembled WGS sequence"/>
</dbReference>
<dbReference type="SUPFAM" id="SSF46785">
    <property type="entry name" value="Winged helix' DNA-binding domain"/>
    <property type="match status" value="1"/>
</dbReference>
<evidence type="ECO:0000259" key="2">
    <source>
        <dbReference type="PROSITE" id="PS50987"/>
    </source>
</evidence>
<dbReference type="PROSITE" id="PS50987">
    <property type="entry name" value="HTH_ARSR_2"/>
    <property type="match status" value="1"/>
</dbReference>
<organism evidence="3 4">
    <name type="scientific">Leifsonia stereocauli</name>
    <dbReference type="NCBI Taxonomy" id="3134136"/>
    <lineage>
        <taxon>Bacteria</taxon>
        <taxon>Bacillati</taxon>
        <taxon>Actinomycetota</taxon>
        <taxon>Actinomycetes</taxon>
        <taxon>Micrococcales</taxon>
        <taxon>Microbacteriaceae</taxon>
        <taxon>Leifsonia</taxon>
    </lineage>
</organism>
<dbReference type="PANTHER" id="PTHR38600">
    <property type="entry name" value="TRANSCRIPTIONAL REGULATORY PROTEIN"/>
    <property type="match status" value="1"/>
</dbReference>
<evidence type="ECO:0000256" key="1">
    <source>
        <dbReference type="SAM" id="MobiDB-lite"/>
    </source>
</evidence>
<dbReference type="PANTHER" id="PTHR38600:SF2">
    <property type="entry name" value="SLL0088 PROTEIN"/>
    <property type="match status" value="1"/>
</dbReference>
<dbReference type="Pfam" id="PF12840">
    <property type="entry name" value="HTH_20"/>
    <property type="match status" value="1"/>
</dbReference>
<evidence type="ECO:0000313" key="4">
    <source>
        <dbReference type="Proteomes" id="UP001425155"/>
    </source>
</evidence>
<feature type="domain" description="HTH arsR-type" evidence="2">
    <location>
        <begin position="7"/>
        <end position="100"/>
    </location>
</feature>
<reference evidence="3 4" key="1">
    <citation type="submission" date="2024-03" db="EMBL/GenBank/DDBJ databases">
        <title>YIM 134122 draft genome.</title>
        <authorList>
            <person name="Zuo S."/>
            <person name="Xiong L."/>
        </authorList>
    </citation>
    <scope>NUCLEOTIDE SEQUENCE [LARGE SCALE GENOMIC DNA]</scope>
    <source>
        <strain evidence="3 4">YIM 134122</strain>
    </source>
</reference>
<feature type="compositionally biased region" description="Low complexity" evidence="1">
    <location>
        <begin position="162"/>
        <end position="179"/>
    </location>
</feature>
<proteinExistence type="predicted"/>
<dbReference type="CDD" id="cd00090">
    <property type="entry name" value="HTH_ARSR"/>
    <property type="match status" value="1"/>
</dbReference>
<comment type="caution">
    <text evidence="3">The sequence shown here is derived from an EMBL/GenBank/DDBJ whole genome shotgun (WGS) entry which is preliminary data.</text>
</comment>
<evidence type="ECO:0000313" key="3">
    <source>
        <dbReference type="EMBL" id="MEN1947413.1"/>
    </source>
</evidence>
<dbReference type="Gene3D" id="1.10.10.10">
    <property type="entry name" value="Winged helix-like DNA-binding domain superfamily/Winged helix DNA-binding domain"/>
    <property type="match status" value="1"/>
</dbReference>
<accession>A0ABU9W5Y4</accession>
<feature type="compositionally biased region" description="Low complexity" evidence="1">
    <location>
        <begin position="120"/>
        <end position="143"/>
    </location>
</feature>
<dbReference type="PRINTS" id="PR00778">
    <property type="entry name" value="HTHARSR"/>
</dbReference>
<dbReference type="SMART" id="SM00418">
    <property type="entry name" value="HTH_ARSR"/>
    <property type="match status" value="1"/>
</dbReference>
<keyword evidence="4" id="KW-1185">Reference proteome</keyword>
<dbReference type="InterPro" id="IPR036388">
    <property type="entry name" value="WH-like_DNA-bd_sf"/>
</dbReference>
<name>A0ABU9W5Y4_9MICO</name>
<gene>
    <name evidence="3" type="ORF">WJX64_12715</name>
</gene>
<dbReference type="NCBIfam" id="NF033788">
    <property type="entry name" value="HTH_metalloreg"/>
    <property type="match status" value="1"/>
</dbReference>
<dbReference type="InterPro" id="IPR036390">
    <property type="entry name" value="WH_DNA-bd_sf"/>
</dbReference>
<protein>
    <submittedName>
        <fullName evidence="3">Metalloregulator ArsR/SmtB family transcription factor</fullName>
    </submittedName>
</protein>